<dbReference type="Proteomes" id="UP000053780">
    <property type="component" value="Unassembled WGS sequence"/>
</dbReference>
<dbReference type="GO" id="GO:0016579">
    <property type="term" value="P:protein deubiquitination"/>
    <property type="evidence" value="ECO:0007669"/>
    <property type="project" value="InterPro"/>
</dbReference>
<dbReference type="PANTHER" id="PTHR24006">
    <property type="entry name" value="UBIQUITIN CARBOXYL-TERMINAL HYDROLASE"/>
    <property type="match status" value="1"/>
</dbReference>
<dbReference type="Pfam" id="PF00443">
    <property type="entry name" value="UCH"/>
    <property type="match status" value="1"/>
</dbReference>
<dbReference type="PROSITE" id="PS00973">
    <property type="entry name" value="USP_2"/>
    <property type="match status" value="1"/>
</dbReference>
<keyword evidence="3" id="KW-0378">Hydrolase</keyword>
<dbReference type="Gene3D" id="3.90.70.10">
    <property type="entry name" value="Cysteine proteinases"/>
    <property type="match status" value="1"/>
</dbReference>
<reference evidence="3 4" key="1">
    <citation type="journal article" date="2013" name="BMC Genomics">
        <title>Genome sequencing and comparative genomics of honey bee microsporidia, Nosema apis reveal novel insights into host-parasite interactions.</title>
        <authorList>
            <person name="Chen Yp."/>
            <person name="Pettis J.S."/>
            <person name="Zhao Y."/>
            <person name="Liu X."/>
            <person name="Tallon L.J."/>
            <person name="Sadzewicz L.D."/>
            <person name="Li R."/>
            <person name="Zheng H."/>
            <person name="Huang S."/>
            <person name="Zhang X."/>
            <person name="Hamilton M.C."/>
            <person name="Pernal S.F."/>
            <person name="Melathopoulos A.P."/>
            <person name="Yan X."/>
            <person name="Evans J.D."/>
        </authorList>
    </citation>
    <scope>NUCLEOTIDE SEQUENCE [LARGE SCALE GENOMIC DNA]</scope>
    <source>
        <strain evidence="3 4">BRL 01</strain>
    </source>
</reference>
<dbReference type="PROSITE" id="PS50235">
    <property type="entry name" value="USP_3"/>
    <property type="match status" value="1"/>
</dbReference>
<evidence type="ECO:0000313" key="4">
    <source>
        <dbReference type="Proteomes" id="UP000053780"/>
    </source>
</evidence>
<evidence type="ECO:0000256" key="1">
    <source>
        <dbReference type="SAM" id="MobiDB-lite"/>
    </source>
</evidence>
<gene>
    <name evidence="3" type="ORF">NAPIS_ORF00364</name>
</gene>
<dbReference type="HOGENOM" id="CLU_672849_0_0_1"/>
<name>T0LCM6_9MICR</name>
<feature type="compositionally biased region" description="Low complexity" evidence="1">
    <location>
        <begin position="273"/>
        <end position="334"/>
    </location>
</feature>
<keyword evidence="4" id="KW-1185">Reference proteome</keyword>
<dbReference type="EMBL" id="KE647033">
    <property type="protein sequence ID" value="EQB62059.1"/>
    <property type="molecule type" value="Genomic_DNA"/>
</dbReference>
<dbReference type="InterPro" id="IPR028889">
    <property type="entry name" value="USP"/>
</dbReference>
<dbReference type="GO" id="GO:0005829">
    <property type="term" value="C:cytosol"/>
    <property type="evidence" value="ECO:0007669"/>
    <property type="project" value="TreeGrafter"/>
</dbReference>
<dbReference type="InterPro" id="IPR001394">
    <property type="entry name" value="Peptidase_C19_UCH"/>
</dbReference>
<evidence type="ECO:0000313" key="3">
    <source>
        <dbReference type="EMBL" id="EQB62059.1"/>
    </source>
</evidence>
<proteinExistence type="predicted"/>
<accession>T0LCM6</accession>
<feature type="domain" description="USP" evidence="2">
    <location>
        <begin position="1"/>
        <end position="395"/>
    </location>
</feature>
<dbReference type="VEuPathDB" id="MicrosporidiaDB:NAPIS_ORF00364"/>
<dbReference type="InterPro" id="IPR038765">
    <property type="entry name" value="Papain-like_cys_pep_sf"/>
</dbReference>
<dbReference type="InterPro" id="IPR050164">
    <property type="entry name" value="Peptidase_C19"/>
</dbReference>
<dbReference type="PANTHER" id="PTHR24006:SF644">
    <property type="entry name" value="UBIQUITIN CARBOXYL-TERMINAL HYDROLASE 7"/>
    <property type="match status" value="1"/>
</dbReference>
<dbReference type="GO" id="GO:0005634">
    <property type="term" value="C:nucleus"/>
    <property type="evidence" value="ECO:0007669"/>
    <property type="project" value="TreeGrafter"/>
</dbReference>
<dbReference type="AlphaFoldDB" id="T0LCM6"/>
<dbReference type="GO" id="GO:0004843">
    <property type="term" value="F:cysteine-type deubiquitinase activity"/>
    <property type="evidence" value="ECO:0007669"/>
    <property type="project" value="InterPro"/>
</dbReference>
<dbReference type="InterPro" id="IPR018200">
    <property type="entry name" value="USP_CS"/>
</dbReference>
<evidence type="ECO:0000259" key="2">
    <source>
        <dbReference type="PROSITE" id="PS50235"/>
    </source>
</evidence>
<dbReference type="GO" id="GO:0031647">
    <property type="term" value="P:regulation of protein stability"/>
    <property type="evidence" value="ECO:0007669"/>
    <property type="project" value="TreeGrafter"/>
</dbReference>
<dbReference type="SUPFAM" id="SSF54001">
    <property type="entry name" value="Cysteine proteinases"/>
    <property type="match status" value="1"/>
</dbReference>
<protein>
    <submittedName>
        <fullName evidence="3">Ubiquitin carboxy-terminal hydrolase</fullName>
    </submittedName>
</protein>
<feature type="region of interest" description="Disordered" evidence="1">
    <location>
        <begin position="273"/>
        <end position="346"/>
    </location>
</feature>
<dbReference type="OrthoDB" id="289038at2759"/>
<sequence>MSLVKYFLYVIEKEAVLCGDGEGCVDEIDLCVDEIEGMDNSECVNKRDLCVYDSGNMYCSVNRGDSNNLNISKFNSDNLNKNNSNIDAEKGVLFSDLPPVLFILLKRFSIDYENGECVKIGDLFEFDEVLDMSRYCVKSGGDDGLIDNGGDGVMSEGDEGMDCVDGNKECIDGGYDGKYEGSNINCIDKGVIDCGGDGGSVHKKGHLDCINTININTDNRKKSKGNNSSPSTLYNLYSVIVHKGTHEEGHFYTYIRPNINECANTNSDKSCNYPSHHSHNTSNNPSSNPTSNISNTLHNTSTSKSHTNPHNNNNTSHHSHNTLHNNPTSNSNKSTPHDPSHHSHNTLHNKWYKFNDEIVTPVSTQESIQNNYGGINPLTNQPKDFSAYYLVYINDPNLLTQPIKIKRTA</sequence>
<organism evidence="3 4">
    <name type="scientific">Vairimorpha apis BRL 01</name>
    <dbReference type="NCBI Taxonomy" id="1037528"/>
    <lineage>
        <taxon>Eukaryota</taxon>
        <taxon>Fungi</taxon>
        <taxon>Fungi incertae sedis</taxon>
        <taxon>Microsporidia</taxon>
        <taxon>Nosematidae</taxon>
        <taxon>Vairimorpha</taxon>
    </lineage>
</organism>